<proteinExistence type="predicted"/>
<name>A0ABX5YKL1_9PLAN</name>
<keyword evidence="2" id="KW-1185">Reference proteome</keyword>
<evidence type="ECO:0000313" key="1">
    <source>
        <dbReference type="EMBL" id="QEG16165.1"/>
    </source>
</evidence>
<dbReference type="EMBL" id="CP042910">
    <property type="protein sequence ID" value="QEG16165.1"/>
    <property type="molecule type" value="Genomic_DNA"/>
</dbReference>
<dbReference type="Proteomes" id="UP000322887">
    <property type="component" value="Chromosome"/>
</dbReference>
<accession>A0ABX5YKL1</accession>
<sequence length="71" mass="8322">MKRTRYTEEQFDFTLHQIESRTPVADVTGKIRINRTQSRVTGVIVDFTSRHTICDILWLSNIFSVSRSISY</sequence>
<reference evidence="1 2" key="1">
    <citation type="submission" date="2019-08" db="EMBL/GenBank/DDBJ databases">
        <title>Deep-cultivation of Planctomycetes and their phenomic and genomic characterization uncovers novel biology.</title>
        <authorList>
            <person name="Wiegand S."/>
            <person name="Jogler M."/>
            <person name="Boedeker C."/>
            <person name="Pinto D."/>
            <person name="Vollmers J."/>
            <person name="Rivas-Marin E."/>
            <person name="Kohn T."/>
            <person name="Peeters S.H."/>
            <person name="Heuer A."/>
            <person name="Rast P."/>
            <person name="Oberbeckmann S."/>
            <person name="Bunk B."/>
            <person name="Jeske O."/>
            <person name="Meyerdierks A."/>
            <person name="Storesund J.E."/>
            <person name="Kallscheuer N."/>
            <person name="Luecker S."/>
            <person name="Lage O.M."/>
            <person name="Pohl T."/>
            <person name="Merkel B.J."/>
            <person name="Hornburger P."/>
            <person name="Mueller R.-W."/>
            <person name="Bruemmer F."/>
            <person name="Labrenz M."/>
            <person name="Spormann A.M."/>
            <person name="Op den Camp H."/>
            <person name="Overmann J."/>
            <person name="Amann R."/>
            <person name="Jetten M.S.M."/>
            <person name="Mascher T."/>
            <person name="Medema M.H."/>
            <person name="Devos D.P."/>
            <person name="Kaster A.-K."/>
            <person name="Ovreas L."/>
            <person name="Rohde M."/>
            <person name="Galperin M.Y."/>
            <person name="Jogler C."/>
        </authorList>
    </citation>
    <scope>NUCLEOTIDE SEQUENCE [LARGE SCALE GENOMIC DNA]</scope>
    <source>
        <strain evidence="1 2">DSM 8797</strain>
    </source>
</reference>
<gene>
    <name evidence="1" type="ORF">GmarT_20260</name>
</gene>
<organism evidence="1 2">
    <name type="scientific">Gimesia maris</name>
    <dbReference type="NCBI Taxonomy" id="122"/>
    <lineage>
        <taxon>Bacteria</taxon>
        <taxon>Pseudomonadati</taxon>
        <taxon>Planctomycetota</taxon>
        <taxon>Planctomycetia</taxon>
        <taxon>Planctomycetales</taxon>
        <taxon>Planctomycetaceae</taxon>
        <taxon>Gimesia</taxon>
    </lineage>
</organism>
<protein>
    <submittedName>
        <fullName evidence="1">Uncharacterized protein</fullName>
    </submittedName>
</protein>
<evidence type="ECO:0000313" key="2">
    <source>
        <dbReference type="Proteomes" id="UP000322887"/>
    </source>
</evidence>